<protein>
    <submittedName>
        <fullName evidence="1">Uncharacterized protein</fullName>
    </submittedName>
</protein>
<evidence type="ECO:0000313" key="2">
    <source>
        <dbReference type="Proteomes" id="UP000716446"/>
    </source>
</evidence>
<organism evidence="1 2">
    <name type="scientific">Aureobasidium vineae</name>
    <dbReference type="NCBI Taxonomy" id="2773715"/>
    <lineage>
        <taxon>Eukaryota</taxon>
        <taxon>Fungi</taxon>
        <taxon>Dikarya</taxon>
        <taxon>Ascomycota</taxon>
        <taxon>Pezizomycotina</taxon>
        <taxon>Dothideomycetes</taxon>
        <taxon>Dothideomycetidae</taxon>
        <taxon>Dothideales</taxon>
        <taxon>Saccotheciaceae</taxon>
        <taxon>Aureobasidium</taxon>
    </lineage>
</organism>
<dbReference type="EMBL" id="CAIJEN010000002">
    <property type="protein sequence ID" value="CAD0083546.1"/>
    <property type="molecule type" value="Genomic_DNA"/>
</dbReference>
<proteinExistence type="predicted"/>
<sequence>MYGGSQYANNSFVELCQPVHVLAQSGIKDIGYISGEEYARLIRLLEYKENEARRDAFQLYQAQYFTNQMWTPGARFRSFHKAQMHRVTDMRWR</sequence>
<dbReference type="Proteomes" id="UP000716446">
    <property type="component" value="Unassembled WGS sequence"/>
</dbReference>
<reference evidence="1" key="1">
    <citation type="submission" date="2020-06" db="EMBL/GenBank/DDBJ databases">
        <authorList>
            <person name="Onetto C."/>
        </authorList>
    </citation>
    <scope>NUCLEOTIDE SEQUENCE</scope>
</reference>
<dbReference type="AlphaFoldDB" id="A0A9N8P5U2"/>
<name>A0A9N8P5U2_9PEZI</name>
<gene>
    <name evidence="1" type="ORF">AWRI4619_LOCUS2113</name>
</gene>
<evidence type="ECO:0000313" key="1">
    <source>
        <dbReference type="EMBL" id="CAD0083546.1"/>
    </source>
</evidence>
<accession>A0A9N8P5U2</accession>
<comment type="caution">
    <text evidence="1">The sequence shown here is derived from an EMBL/GenBank/DDBJ whole genome shotgun (WGS) entry which is preliminary data.</text>
</comment>
<keyword evidence="2" id="KW-1185">Reference proteome</keyword>